<proteinExistence type="predicted"/>
<gene>
    <name evidence="2" type="ORF">KC19_7G135100</name>
</gene>
<comment type="caution">
    <text evidence="2">The sequence shown here is derived from an EMBL/GenBank/DDBJ whole genome shotgun (WGS) entry which is preliminary data.</text>
</comment>
<evidence type="ECO:0000313" key="3">
    <source>
        <dbReference type="Proteomes" id="UP000822688"/>
    </source>
</evidence>
<reference evidence="2" key="1">
    <citation type="submission" date="2020-06" db="EMBL/GenBank/DDBJ databases">
        <title>WGS assembly of Ceratodon purpureus strain R40.</title>
        <authorList>
            <person name="Carey S.B."/>
            <person name="Jenkins J."/>
            <person name="Shu S."/>
            <person name="Lovell J.T."/>
            <person name="Sreedasyam A."/>
            <person name="Maumus F."/>
            <person name="Tiley G.P."/>
            <person name="Fernandez-Pozo N."/>
            <person name="Barry K."/>
            <person name="Chen C."/>
            <person name="Wang M."/>
            <person name="Lipzen A."/>
            <person name="Daum C."/>
            <person name="Saski C.A."/>
            <person name="Payton A.C."/>
            <person name="Mcbreen J.C."/>
            <person name="Conrad R.E."/>
            <person name="Kollar L.M."/>
            <person name="Olsson S."/>
            <person name="Huttunen S."/>
            <person name="Landis J.B."/>
            <person name="Wickett N.J."/>
            <person name="Johnson M.G."/>
            <person name="Rensing S.A."/>
            <person name="Grimwood J."/>
            <person name="Schmutz J."/>
            <person name="Mcdaniel S.F."/>
        </authorList>
    </citation>
    <scope>NUCLEOTIDE SEQUENCE</scope>
    <source>
        <strain evidence="2">R40</strain>
    </source>
</reference>
<organism evidence="2 3">
    <name type="scientific">Ceratodon purpureus</name>
    <name type="common">Fire moss</name>
    <name type="synonym">Dicranum purpureum</name>
    <dbReference type="NCBI Taxonomy" id="3225"/>
    <lineage>
        <taxon>Eukaryota</taxon>
        <taxon>Viridiplantae</taxon>
        <taxon>Streptophyta</taxon>
        <taxon>Embryophyta</taxon>
        <taxon>Bryophyta</taxon>
        <taxon>Bryophytina</taxon>
        <taxon>Bryopsida</taxon>
        <taxon>Dicranidae</taxon>
        <taxon>Pseudoditrichales</taxon>
        <taxon>Ditrichaceae</taxon>
        <taxon>Ceratodon</taxon>
    </lineage>
</organism>
<sequence>MGFTLLFPLQNLLICSFLDFLYRISICELIAALRFLHQGWGLLRTLDLFYGTCSLNS</sequence>
<feature type="chain" id="PRO_5035729377" evidence="1">
    <location>
        <begin position="28"/>
        <end position="57"/>
    </location>
</feature>
<evidence type="ECO:0000313" key="2">
    <source>
        <dbReference type="EMBL" id="KAG0567438.1"/>
    </source>
</evidence>
<feature type="signal peptide" evidence="1">
    <location>
        <begin position="1"/>
        <end position="27"/>
    </location>
</feature>
<keyword evidence="1" id="KW-0732">Signal</keyword>
<protein>
    <submittedName>
        <fullName evidence="2">Uncharacterized protein</fullName>
    </submittedName>
</protein>
<dbReference type="AlphaFoldDB" id="A0A8T0HAN5"/>
<dbReference type="EMBL" id="CM026428">
    <property type="protein sequence ID" value="KAG0567438.1"/>
    <property type="molecule type" value="Genomic_DNA"/>
</dbReference>
<evidence type="ECO:0000256" key="1">
    <source>
        <dbReference type="SAM" id="SignalP"/>
    </source>
</evidence>
<dbReference type="Proteomes" id="UP000822688">
    <property type="component" value="Chromosome 7"/>
</dbReference>
<keyword evidence="3" id="KW-1185">Reference proteome</keyword>
<name>A0A8T0HAN5_CERPU</name>
<accession>A0A8T0HAN5</accession>